<dbReference type="EMBL" id="GBRH01215604">
    <property type="protein sequence ID" value="JAD82291.1"/>
    <property type="molecule type" value="Transcribed_RNA"/>
</dbReference>
<accession>A0A0A9D383</accession>
<organism evidence="1">
    <name type="scientific">Arundo donax</name>
    <name type="common">Giant reed</name>
    <name type="synonym">Donax arundinaceus</name>
    <dbReference type="NCBI Taxonomy" id="35708"/>
    <lineage>
        <taxon>Eukaryota</taxon>
        <taxon>Viridiplantae</taxon>
        <taxon>Streptophyta</taxon>
        <taxon>Embryophyta</taxon>
        <taxon>Tracheophyta</taxon>
        <taxon>Spermatophyta</taxon>
        <taxon>Magnoliopsida</taxon>
        <taxon>Liliopsida</taxon>
        <taxon>Poales</taxon>
        <taxon>Poaceae</taxon>
        <taxon>PACMAD clade</taxon>
        <taxon>Arundinoideae</taxon>
        <taxon>Arundineae</taxon>
        <taxon>Arundo</taxon>
    </lineage>
</organism>
<protein>
    <submittedName>
        <fullName evidence="1">Uncharacterized protein</fullName>
    </submittedName>
</protein>
<dbReference type="AlphaFoldDB" id="A0A0A9D383"/>
<reference evidence="1" key="1">
    <citation type="submission" date="2014-09" db="EMBL/GenBank/DDBJ databases">
        <authorList>
            <person name="Magalhaes I.L.F."/>
            <person name="Oliveira U."/>
            <person name="Santos F.R."/>
            <person name="Vidigal T.H.D.A."/>
            <person name="Brescovit A.D."/>
            <person name="Santos A.J."/>
        </authorList>
    </citation>
    <scope>NUCLEOTIDE SEQUENCE</scope>
    <source>
        <tissue evidence="1">Shoot tissue taken approximately 20 cm above the soil surface</tissue>
    </source>
</reference>
<sequence length="109" mass="12271">MAALCSWVLSLRFGRNFSSMLLPEFFELFLVSLRFEVSFVLSPSPVMSLLCFVSRWVQFALGWVLLPFLDSPAYSLRRPRCCVLLVSSTAHWEPPCPVASRLSNPDGIG</sequence>
<reference evidence="1" key="2">
    <citation type="journal article" date="2015" name="Data Brief">
        <title>Shoot transcriptome of the giant reed, Arundo donax.</title>
        <authorList>
            <person name="Barrero R.A."/>
            <person name="Guerrero F.D."/>
            <person name="Moolhuijzen P."/>
            <person name="Goolsby J.A."/>
            <person name="Tidwell J."/>
            <person name="Bellgard S.E."/>
            <person name="Bellgard M.I."/>
        </authorList>
    </citation>
    <scope>NUCLEOTIDE SEQUENCE</scope>
    <source>
        <tissue evidence="1">Shoot tissue taken approximately 20 cm above the soil surface</tissue>
    </source>
</reference>
<name>A0A0A9D383_ARUDO</name>
<evidence type="ECO:0000313" key="1">
    <source>
        <dbReference type="EMBL" id="JAD82291.1"/>
    </source>
</evidence>
<proteinExistence type="predicted"/>